<dbReference type="STRING" id="1423788.FC78_GL002108"/>
<name>A0A0R1KTL5_9LACO</name>
<dbReference type="PATRIC" id="fig|1423788.3.peg.2175"/>
<reference evidence="2 3" key="1">
    <citation type="journal article" date="2015" name="Genome Announc.">
        <title>Expanding the biotechnology potential of lactobacilli through comparative genomics of 213 strains and associated genera.</title>
        <authorList>
            <person name="Sun Z."/>
            <person name="Harris H.M."/>
            <person name="McCann A."/>
            <person name="Guo C."/>
            <person name="Argimon S."/>
            <person name="Zhang W."/>
            <person name="Yang X."/>
            <person name="Jeffery I.B."/>
            <person name="Cooney J.C."/>
            <person name="Kagawa T.F."/>
            <person name="Liu W."/>
            <person name="Song Y."/>
            <person name="Salvetti E."/>
            <person name="Wrobel A."/>
            <person name="Rasinkangas P."/>
            <person name="Parkhill J."/>
            <person name="Rea M.C."/>
            <person name="O'Sullivan O."/>
            <person name="Ritari J."/>
            <person name="Douillard F.P."/>
            <person name="Paul Ross R."/>
            <person name="Yang R."/>
            <person name="Briner A.E."/>
            <person name="Felis G.E."/>
            <person name="de Vos W.M."/>
            <person name="Barrangou R."/>
            <person name="Klaenhammer T.R."/>
            <person name="Caufield P.W."/>
            <person name="Cui Y."/>
            <person name="Zhang H."/>
            <person name="O'Toole P.W."/>
        </authorList>
    </citation>
    <scope>NUCLEOTIDE SEQUENCE [LARGE SCALE GENOMIC DNA]</scope>
    <source>
        <strain evidence="2 3">DSM 19674</strain>
    </source>
</reference>
<keyword evidence="1" id="KW-0472">Membrane</keyword>
<accession>A0A0R1KTL5</accession>
<dbReference type="RefSeq" id="WP_156638756.1">
    <property type="nucleotide sequence ID" value="NZ_AZDY01000037.1"/>
</dbReference>
<evidence type="ECO:0000256" key="1">
    <source>
        <dbReference type="SAM" id="Phobius"/>
    </source>
</evidence>
<comment type="caution">
    <text evidence="2">The sequence shown here is derived from an EMBL/GenBank/DDBJ whole genome shotgun (WGS) entry which is preliminary data.</text>
</comment>
<protein>
    <submittedName>
        <fullName evidence="2">Uncharacterized protein</fullName>
    </submittedName>
</protein>
<dbReference type="EMBL" id="AZDY01000037">
    <property type="protein sequence ID" value="KRK83298.1"/>
    <property type="molecule type" value="Genomic_DNA"/>
</dbReference>
<evidence type="ECO:0000313" key="2">
    <source>
        <dbReference type="EMBL" id="KRK83298.1"/>
    </source>
</evidence>
<gene>
    <name evidence="2" type="ORF">FC78_GL002108</name>
</gene>
<keyword evidence="3" id="KW-1185">Reference proteome</keyword>
<sequence length="51" mass="6082">MVLGSLNWLFSFSLVVTIIFGIVIVILSISWWQIFKLTIRRFNTEDKQHDR</sequence>
<keyword evidence="1" id="KW-0812">Transmembrane</keyword>
<organism evidence="2 3">
    <name type="scientific">Companilactobacillus bobalius DSM 19674</name>
    <dbReference type="NCBI Taxonomy" id="1423788"/>
    <lineage>
        <taxon>Bacteria</taxon>
        <taxon>Bacillati</taxon>
        <taxon>Bacillota</taxon>
        <taxon>Bacilli</taxon>
        <taxon>Lactobacillales</taxon>
        <taxon>Lactobacillaceae</taxon>
        <taxon>Companilactobacillus</taxon>
        <taxon>Companilactobacillus bobalius</taxon>
    </lineage>
</organism>
<proteinExistence type="predicted"/>
<evidence type="ECO:0000313" key="3">
    <source>
        <dbReference type="Proteomes" id="UP000051515"/>
    </source>
</evidence>
<dbReference type="AlphaFoldDB" id="A0A0R1KTL5"/>
<keyword evidence="1" id="KW-1133">Transmembrane helix</keyword>
<feature type="transmembrane region" description="Helical" evidence="1">
    <location>
        <begin position="6"/>
        <end position="32"/>
    </location>
</feature>
<dbReference type="Proteomes" id="UP000051515">
    <property type="component" value="Unassembled WGS sequence"/>
</dbReference>